<sequence length="110" mass="11179">MSFGRLARTLALLLLGAMLFVRMGPMCEAIAQAAPPAEAHAGMADCDRAPPTPVKKAPSVDCVGACIATVLDVHTSPAPQLAVRTNLPAPEPHALVGRSGGPAPPPPRTA</sequence>
<organism evidence="2 3">
    <name type="scientific">Sphingomonas abaci</name>
    <dbReference type="NCBI Taxonomy" id="237611"/>
    <lineage>
        <taxon>Bacteria</taxon>
        <taxon>Pseudomonadati</taxon>
        <taxon>Pseudomonadota</taxon>
        <taxon>Alphaproteobacteria</taxon>
        <taxon>Sphingomonadales</taxon>
        <taxon>Sphingomonadaceae</taxon>
        <taxon>Sphingomonas</taxon>
    </lineage>
</organism>
<dbReference type="AlphaFoldDB" id="A0A7W7ALV9"/>
<evidence type="ECO:0008006" key="4">
    <source>
        <dbReference type="Google" id="ProtNLM"/>
    </source>
</evidence>
<protein>
    <recommendedName>
        <fullName evidence="4">DUF2946 domain-containing protein</fullName>
    </recommendedName>
</protein>
<name>A0A7W7ALV9_9SPHN</name>
<comment type="caution">
    <text evidence="2">The sequence shown here is derived from an EMBL/GenBank/DDBJ whole genome shotgun (WGS) entry which is preliminary data.</text>
</comment>
<gene>
    <name evidence="2" type="ORF">GGQ96_003631</name>
</gene>
<proteinExistence type="predicted"/>
<evidence type="ECO:0000313" key="3">
    <source>
        <dbReference type="Proteomes" id="UP000574769"/>
    </source>
</evidence>
<feature type="region of interest" description="Disordered" evidence="1">
    <location>
        <begin position="82"/>
        <end position="110"/>
    </location>
</feature>
<reference evidence="2 3" key="1">
    <citation type="submission" date="2020-08" db="EMBL/GenBank/DDBJ databases">
        <title>Genomic Encyclopedia of Type Strains, Phase IV (KMG-IV): sequencing the most valuable type-strain genomes for metagenomic binning, comparative biology and taxonomic classification.</title>
        <authorList>
            <person name="Goeker M."/>
        </authorList>
    </citation>
    <scope>NUCLEOTIDE SEQUENCE [LARGE SCALE GENOMIC DNA]</scope>
    <source>
        <strain evidence="2 3">DSM 15867</strain>
    </source>
</reference>
<accession>A0A7W7ALV9</accession>
<dbReference type="EMBL" id="JACHNY010000010">
    <property type="protein sequence ID" value="MBB4619476.1"/>
    <property type="molecule type" value="Genomic_DNA"/>
</dbReference>
<keyword evidence="3" id="KW-1185">Reference proteome</keyword>
<evidence type="ECO:0000313" key="2">
    <source>
        <dbReference type="EMBL" id="MBB4619476.1"/>
    </source>
</evidence>
<evidence type="ECO:0000256" key="1">
    <source>
        <dbReference type="SAM" id="MobiDB-lite"/>
    </source>
</evidence>
<dbReference type="Proteomes" id="UP000574769">
    <property type="component" value="Unassembled WGS sequence"/>
</dbReference>